<organism evidence="1 2">
    <name type="scientific">Candida boidinii</name>
    <name type="common">Yeast</name>
    <dbReference type="NCBI Taxonomy" id="5477"/>
    <lineage>
        <taxon>Eukaryota</taxon>
        <taxon>Fungi</taxon>
        <taxon>Dikarya</taxon>
        <taxon>Ascomycota</taxon>
        <taxon>Saccharomycotina</taxon>
        <taxon>Pichiomycetes</taxon>
        <taxon>Pichiales</taxon>
        <taxon>Pichiaceae</taxon>
        <taxon>Ogataea</taxon>
        <taxon>Ogataea/Candida clade</taxon>
    </lineage>
</organism>
<evidence type="ECO:0000313" key="2">
    <source>
        <dbReference type="Proteomes" id="UP001165101"/>
    </source>
</evidence>
<dbReference type="Proteomes" id="UP001165101">
    <property type="component" value="Unassembled WGS sequence"/>
</dbReference>
<protein>
    <submittedName>
        <fullName evidence="1">Unnamed protein product</fullName>
    </submittedName>
</protein>
<comment type="caution">
    <text evidence="1">The sequence shown here is derived from an EMBL/GenBank/DDBJ whole genome shotgun (WGS) entry which is preliminary data.</text>
</comment>
<keyword evidence="2" id="KW-1185">Reference proteome</keyword>
<sequence>MDQDTMVDAESLDGSSSDEEIQVVSIKNVNNPSQTNSKTANSKIDSDSDSEGYIDLATQARSNRTKTTGSQMLDFLNNNSNIRNSNSFSSGAGFDKNKNNSNEINNNRSNSIDKNRNSITGHPPLHQICRMLAKTGLINFID</sequence>
<proteinExistence type="predicted"/>
<accession>A0ACB5TV98</accession>
<gene>
    <name evidence="1" type="ORF">Cboi01_000417500</name>
</gene>
<evidence type="ECO:0000313" key="1">
    <source>
        <dbReference type="EMBL" id="GME96153.1"/>
    </source>
</evidence>
<name>A0ACB5TV98_CANBO</name>
<reference evidence="1" key="1">
    <citation type="submission" date="2023-04" db="EMBL/GenBank/DDBJ databases">
        <title>Candida boidinii NBRC 1967.</title>
        <authorList>
            <person name="Ichikawa N."/>
            <person name="Sato H."/>
            <person name="Tonouchi N."/>
        </authorList>
    </citation>
    <scope>NUCLEOTIDE SEQUENCE</scope>
    <source>
        <strain evidence="1">NBRC 1967</strain>
    </source>
</reference>
<dbReference type="EMBL" id="BSXV01002582">
    <property type="protein sequence ID" value="GME96153.1"/>
    <property type="molecule type" value="Genomic_DNA"/>
</dbReference>